<dbReference type="Gene3D" id="1.10.530.10">
    <property type="match status" value="1"/>
</dbReference>
<evidence type="ECO:0000313" key="3">
    <source>
        <dbReference type="EMBL" id="NMO23021.1"/>
    </source>
</evidence>
<reference evidence="3 4" key="1">
    <citation type="submission" date="2020-04" db="EMBL/GenBank/DDBJ databases">
        <title>Draft genome of Pyxidicoccus fallax type strain.</title>
        <authorList>
            <person name="Whitworth D.E."/>
        </authorList>
    </citation>
    <scope>NUCLEOTIDE SEQUENCE [LARGE SCALE GENOMIC DNA]</scope>
    <source>
        <strain evidence="3 4">DSM 14698</strain>
    </source>
</reference>
<accession>A0A848LZG9</accession>
<dbReference type="Gene3D" id="3.10.350.10">
    <property type="entry name" value="LysM domain"/>
    <property type="match status" value="3"/>
</dbReference>
<dbReference type="InterPro" id="IPR036779">
    <property type="entry name" value="LysM_dom_sf"/>
</dbReference>
<dbReference type="InterPro" id="IPR018392">
    <property type="entry name" value="LysM"/>
</dbReference>
<dbReference type="PANTHER" id="PTHR33734:SF22">
    <property type="entry name" value="MEMBRANE-BOUND LYTIC MUREIN TRANSGLYCOSYLASE D"/>
    <property type="match status" value="1"/>
</dbReference>
<sequence>MPPLPLLLLALASLPASEGASPPMPPPPPGMRVLAADEKRLLTGEGPTEATPEAAAEEPAPEEEATSEEVESESAELEELRALEGATLDPTARPSAEVMQSLRRLGLANPLRMRMLDALDEPTFREDDELAPLPLITDLATFDVAQIQDRYDIPVEMQPLVAQYIQFFQGPGRRWFRKWMSRAARYVPVMQPILEQYGLPKDTVYLAMIESGFSAHAYSWAHAAGPWQFISSTGKQYGLKQDFWVDERRDPIKATHAAASYLRDLKRELGHWYLAWAGYNTGSGRVRRMVERHGTNNFWVLSEERGLAKETKHYVPKLIAAALVAKHPSAFGFSEEEFEPEPVLEFDEVELTDAADLDVVARAAGVPVKAVQDLNPELKRWCTPPASARNPYKLRLPQGAKQRFAENYQRLAPAERLTFRIHKVKRGDTLSQIAEKYGTATEAILQMNQLKSVRTLRLGAELVIPVPAGKNAGAALANKVAQARRSGVVVHRPEDEVPAGTPKGPVAAGPVKTEKVAGRTRVTYGVQSGDSLWVIATKFNVSVDDLKKWNNLKRRNPTLQVGSLLHVWPDGDPAGAQVQERAGTVVAKHTMPGRSAGRVHPLAEGETLWSVAQRYGVSVQDIMRWNNIKDHRTVPVGKLLNLSAP</sequence>
<dbReference type="PANTHER" id="PTHR33734">
    <property type="entry name" value="LYSM DOMAIN-CONTAINING GPI-ANCHORED PROTEIN 2"/>
    <property type="match status" value="1"/>
</dbReference>
<dbReference type="InterPro" id="IPR008258">
    <property type="entry name" value="Transglycosylase_SLT_dom_1"/>
</dbReference>
<dbReference type="Proteomes" id="UP000518300">
    <property type="component" value="Unassembled WGS sequence"/>
</dbReference>
<feature type="compositionally biased region" description="Low complexity" evidence="1">
    <location>
        <begin position="43"/>
        <end position="54"/>
    </location>
</feature>
<dbReference type="GO" id="GO:0008932">
    <property type="term" value="F:lytic endotransglycosylase activity"/>
    <property type="evidence" value="ECO:0007669"/>
    <property type="project" value="TreeGrafter"/>
</dbReference>
<feature type="domain" description="LysM" evidence="2">
    <location>
        <begin position="598"/>
        <end position="642"/>
    </location>
</feature>
<evidence type="ECO:0000313" key="4">
    <source>
        <dbReference type="Proteomes" id="UP000518300"/>
    </source>
</evidence>
<protein>
    <submittedName>
        <fullName evidence="3">LysM peptidoglycan-binding domain-containing protein</fullName>
    </submittedName>
</protein>
<dbReference type="AlphaFoldDB" id="A0A848LZG9"/>
<dbReference type="PROSITE" id="PS51782">
    <property type="entry name" value="LYSM"/>
    <property type="match status" value="3"/>
</dbReference>
<comment type="caution">
    <text evidence="3">The sequence shown here is derived from an EMBL/GenBank/DDBJ whole genome shotgun (WGS) entry which is preliminary data.</text>
</comment>
<dbReference type="CDD" id="cd16894">
    <property type="entry name" value="MltD-like"/>
    <property type="match status" value="1"/>
</dbReference>
<evidence type="ECO:0000256" key="1">
    <source>
        <dbReference type="SAM" id="MobiDB-lite"/>
    </source>
</evidence>
<dbReference type="SUPFAM" id="SSF54106">
    <property type="entry name" value="LysM domain"/>
    <property type="match status" value="3"/>
</dbReference>
<dbReference type="CDD" id="cd00118">
    <property type="entry name" value="LysM"/>
    <property type="match status" value="3"/>
</dbReference>
<dbReference type="EMBL" id="JABBJJ010000514">
    <property type="protein sequence ID" value="NMO23021.1"/>
    <property type="molecule type" value="Genomic_DNA"/>
</dbReference>
<dbReference type="SMART" id="SM00257">
    <property type="entry name" value="LysM"/>
    <property type="match status" value="3"/>
</dbReference>
<dbReference type="InterPro" id="IPR023346">
    <property type="entry name" value="Lysozyme-like_dom_sf"/>
</dbReference>
<keyword evidence="4" id="KW-1185">Reference proteome</keyword>
<dbReference type="RefSeq" id="WP_169352133.1">
    <property type="nucleotide sequence ID" value="NZ_JABBJJ010000514.1"/>
</dbReference>
<dbReference type="SUPFAM" id="SSF53955">
    <property type="entry name" value="Lysozyme-like"/>
    <property type="match status" value="1"/>
</dbReference>
<organism evidence="3 4">
    <name type="scientific">Pyxidicoccus fallax</name>
    <dbReference type="NCBI Taxonomy" id="394095"/>
    <lineage>
        <taxon>Bacteria</taxon>
        <taxon>Pseudomonadati</taxon>
        <taxon>Myxococcota</taxon>
        <taxon>Myxococcia</taxon>
        <taxon>Myxococcales</taxon>
        <taxon>Cystobacterineae</taxon>
        <taxon>Myxococcaceae</taxon>
        <taxon>Pyxidicoccus</taxon>
    </lineage>
</organism>
<dbReference type="Pfam" id="PF01476">
    <property type="entry name" value="LysM"/>
    <property type="match status" value="3"/>
</dbReference>
<dbReference type="Pfam" id="PF01464">
    <property type="entry name" value="SLT"/>
    <property type="match status" value="1"/>
</dbReference>
<feature type="domain" description="LysM" evidence="2">
    <location>
        <begin position="522"/>
        <end position="567"/>
    </location>
</feature>
<feature type="region of interest" description="Disordered" evidence="1">
    <location>
        <begin position="16"/>
        <end position="75"/>
    </location>
</feature>
<feature type="compositionally biased region" description="Acidic residues" evidence="1">
    <location>
        <begin position="55"/>
        <end position="75"/>
    </location>
</feature>
<proteinExistence type="predicted"/>
<evidence type="ECO:0000259" key="2">
    <source>
        <dbReference type="PROSITE" id="PS51782"/>
    </source>
</evidence>
<feature type="domain" description="LysM" evidence="2">
    <location>
        <begin position="420"/>
        <end position="464"/>
    </location>
</feature>
<gene>
    <name evidence="3" type="ORF">HG543_50410</name>
</gene>
<name>A0A848LZG9_9BACT</name>